<evidence type="ECO:0000313" key="3">
    <source>
        <dbReference type="Proteomes" id="UP001220256"/>
    </source>
</evidence>
<gene>
    <name evidence="2" type="ORF">N7505_010746</name>
</gene>
<organism evidence="2 3">
    <name type="scientific">Penicillium chrysogenum</name>
    <name type="common">Penicillium notatum</name>
    <dbReference type="NCBI Taxonomy" id="5076"/>
    <lineage>
        <taxon>Eukaryota</taxon>
        <taxon>Fungi</taxon>
        <taxon>Dikarya</taxon>
        <taxon>Ascomycota</taxon>
        <taxon>Pezizomycotina</taxon>
        <taxon>Eurotiomycetes</taxon>
        <taxon>Eurotiomycetidae</taxon>
        <taxon>Eurotiales</taxon>
        <taxon>Aspergillaceae</taxon>
        <taxon>Penicillium</taxon>
        <taxon>Penicillium chrysogenum species complex</taxon>
    </lineage>
</organism>
<feature type="compositionally biased region" description="Basic and acidic residues" evidence="1">
    <location>
        <begin position="1"/>
        <end position="12"/>
    </location>
</feature>
<feature type="non-terminal residue" evidence="2">
    <location>
        <position position="210"/>
    </location>
</feature>
<evidence type="ECO:0000256" key="1">
    <source>
        <dbReference type="SAM" id="MobiDB-lite"/>
    </source>
</evidence>
<name>A0ABQ8W4J6_PENCH</name>
<keyword evidence="3" id="KW-1185">Reference proteome</keyword>
<comment type="caution">
    <text evidence="2">The sequence shown here is derived from an EMBL/GenBank/DDBJ whole genome shotgun (WGS) entry which is preliminary data.</text>
</comment>
<reference evidence="2 3" key="1">
    <citation type="journal article" date="2023" name="IMA Fungus">
        <title>Comparative genomic study of the Penicillium genus elucidates a diverse pangenome and 15 lateral gene transfer events.</title>
        <authorList>
            <person name="Petersen C."/>
            <person name="Sorensen T."/>
            <person name="Nielsen M.R."/>
            <person name="Sondergaard T.E."/>
            <person name="Sorensen J.L."/>
            <person name="Fitzpatrick D.A."/>
            <person name="Frisvad J.C."/>
            <person name="Nielsen K.L."/>
        </authorList>
    </citation>
    <scope>NUCLEOTIDE SEQUENCE [LARGE SCALE GENOMIC DNA]</scope>
    <source>
        <strain evidence="2 3">IBT 3361</strain>
    </source>
</reference>
<protein>
    <submittedName>
        <fullName evidence="2">Uncharacterized protein</fullName>
    </submittedName>
</protein>
<feature type="compositionally biased region" description="Basic and acidic residues" evidence="1">
    <location>
        <begin position="47"/>
        <end position="56"/>
    </location>
</feature>
<dbReference type="EMBL" id="JAPVEB010000010">
    <property type="protein sequence ID" value="KAJ5255595.1"/>
    <property type="molecule type" value="Genomic_DNA"/>
</dbReference>
<dbReference type="Proteomes" id="UP001220256">
    <property type="component" value="Unassembled WGS sequence"/>
</dbReference>
<feature type="compositionally biased region" description="Basic residues" evidence="1">
    <location>
        <begin position="13"/>
        <end position="22"/>
    </location>
</feature>
<feature type="region of interest" description="Disordered" evidence="1">
    <location>
        <begin position="1"/>
        <end position="129"/>
    </location>
</feature>
<proteinExistence type="predicted"/>
<sequence length="210" mass="23496">SSKTEVDAFWERKKPKSSLRRKTALDKKYEEEPVTSLSTNNKRRRQKAVEKGREVLDLEGTPESSHTALPRADRTRKPPSYYSDIEHGRGRNHRATTPSSPNLLVHGGKENEGEDSQGRTIGVGDLEPQNDKTYWTEEEDDDDDYFADAAQPDDQTRYEMALLTLPLGKSWGPRTYGIRSTLCTLRLICGCCTTSYAVLGGCTSSGSIHI</sequence>
<accession>A0ABQ8W4J6</accession>
<feature type="non-terminal residue" evidence="2">
    <location>
        <position position="1"/>
    </location>
</feature>
<evidence type="ECO:0000313" key="2">
    <source>
        <dbReference type="EMBL" id="KAJ5255595.1"/>
    </source>
</evidence>